<name>A0A3N4P0N8_9FLAO</name>
<dbReference type="RefSeq" id="WP_123896243.1">
    <property type="nucleotide sequence ID" value="NZ_RPFJ01000002.1"/>
</dbReference>
<gene>
    <name evidence="1" type="ORF">EGM88_01740</name>
</gene>
<dbReference type="SUPFAM" id="SSF69754">
    <property type="entry name" value="Ribosome binding protein Y (YfiA homologue)"/>
    <property type="match status" value="1"/>
</dbReference>
<dbReference type="CDD" id="cd00552">
    <property type="entry name" value="RaiA"/>
    <property type="match status" value="1"/>
</dbReference>
<dbReference type="Proteomes" id="UP000270856">
    <property type="component" value="Unassembled WGS sequence"/>
</dbReference>
<evidence type="ECO:0000313" key="1">
    <source>
        <dbReference type="EMBL" id="RPE00009.1"/>
    </source>
</evidence>
<dbReference type="InterPro" id="IPR036567">
    <property type="entry name" value="RHF-like"/>
</dbReference>
<dbReference type="OrthoDB" id="9808702at2"/>
<protein>
    <submittedName>
        <fullName evidence="1">Ribosome-associated translation inhibitor RaiA</fullName>
    </submittedName>
</protein>
<dbReference type="Pfam" id="PF02482">
    <property type="entry name" value="Ribosomal_S30AE"/>
    <property type="match status" value="1"/>
</dbReference>
<organism evidence="1 2">
    <name type="scientific">Aureibaculum marinum</name>
    <dbReference type="NCBI Taxonomy" id="2487930"/>
    <lineage>
        <taxon>Bacteria</taxon>
        <taxon>Pseudomonadati</taxon>
        <taxon>Bacteroidota</taxon>
        <taxon>Flavobacteriia</taxon>
        <taxon>Flavobacteriales</taxon>
        <taxon>Flavobacteriaceae</taxon>
        <taxon>Aureibaculum</taxon>
    </lineage>
</organism>
<keyword evidence="2" id="KW-1185">Reference proteome</keyword>
<dbReference type="EMBL" id="RPFJ01000002">
    <property type="protein sequence ID" value="RPE00009.1"/>
    <property type="molecule type" value="Genomic_DNA"/>
</dbReference>
<dbReference type="Gene3D" id="3.30.160.100">
    <property type="entry name" value="Ribosome hibernation promotion factor-like"/>
    <property type="match status" value="1"/>
</dbReference>
<reference evidence="1 2" key="1">
    <citation type="submission" date="2018-11" db="EMBL/GenBank/DDBJ databases">
        <title>Aureibaculum marinum gen. nov., sp. nov., a member of the family Flavobacteriaceae isolated from the Bohai Sea.</title>
        <authorList>
            <person name="Ji X."/>
        </authorList>
    </citation>
    <scope>NUCLEOTIDE SEQUENCE [LARGE SCALE GENOMIC DNA]</scope>
    <source>
        <strain evidence="1 2">BH-SD17</strain>
    </source>
</reference>
<sequence length="100" mass="11492">MEVIVQFVKMPTSETMETFVVERLEKLAKKYDWIINANVSYKLENDPTGKGKICDIKLSIPGPTLFATSNEKTWEGATDETIRDLERQLKKRKATMKTHS</sequence>
<accession>A0A3N4P0N8</accession>
<evidence type="ECO:0000313" key="2">
    <source>
        <dbReference type="Proteomes" id="UP000270856"/>
    </source>
</evidence>
<proteinExistence type="predicted"/>
<dbReference type="AlphaFoldDB" id="A0A3N4P0N8"/>
<dbReference type="InterPro" id="IPR003489">
    <property type="entry name" value="RHF/RaiA"/>
</dbReference>
<comment type="caution">
    <text evidence="1">The sequence shown here is derived from an EMBL/GenBank/DDBJ whole genome shotgun (WGS) entry which is preliminary data.</text>
</comment>